<evidence type="ECO:0000313" key="2">
    <source>
        <dbReference type="EMBL" id="NYF80762.1"/>
    </source>
</evidence>
<proteinExistence type="predicted"/>
<dbReference type="RefSeq" id="WP_179492396.1">
    <property type="nucleotide sequence ID" value="NZ_JACCCW010000002.1"/>
</dbReference>
<comment type="caution">
    <text evidence="2">The sequence shown here is derived from an EMBL/GenBank/DDBJ whole genome shotgun (WGS) entry which is preliminary data.</text>
</comment>
<dbReference type="EMBL" id="JACCCW010000002">
    <property type="protein sequence ID" value="NYF80762.1"/>
    <property type="molecule type" value="Genomic_DNA"/>
</dbReference>
<dbReference type="Gene3D" id="3.20.20.70">
    <property type="entry name" value="Aldolase class I"/>
    <property type="match status" value="1"/>
</dbReference>
<feature type="chain" id="PRO_5031301807" description="Enterotoxin" evidence="1">
    <location>
        <begin position="24"/>
        <end position="657"/>
    </location>
</feature>
<feature type="signal peptide" evidence="1">
    <location>
        <begin position="1"/>
        <end position="23"/>
    </location>
</feature>
<keyword evidence="3" id="KW-1185">Reference proteome</keyword>
<keyword evidence="1" id="KW-0732">Signal</keyword>
<organism evidence="2 3">
    <name type="scientific">Granulicella arctica</name>
    <dbReference type="NCBI Taxonomy" id="940613"/>
    <lineage>
        <taxon>Bacteria</taxon>
        <taxon>Pseudomonadati</taxon>
        <taxon>Acidobacteriota</taxon>
        <taxon>Terriglobia</taxon>
        <taxon>Terriglobales</taxon>
        <taxon>Acidobacteriaceae</taxon>
        <taxon>Granulicella</taxon>
    </lineage>
</organism>
<dbReference type="InterPro" id="IPR013785">
    <property type="entry name" value="Aldolase_TIM"/>
</dbReference>
<dbReference type="InterPro" id="IPR017853">
    <property type="entry name" value="GH"/>
</dbReference>
<dbReference type="Proteomes" id="UP000589520">
    <property type="component" value="Unassembled WGS sequence"/>
</dbReference>
<protein>
    <recommendedName>
        <fullName evidence="4">Enterotoxin</fullName>
    </recommendedName>
</protein>
<gene>
    <name evidence="2" type="ORF">HDF17_003082</name>
</gene>
<name>A0A7Y9PJ27_9BACT</name>
<evidence type="ECO:0000256" key="1">
    <source>
        <dbReference type="SAM" id="SignalP"/>
    </source>
</evidence>
<sequence length="657" mass="73437">MTRFSLPIAIMLLIAATAPSMVAQTNEVQAGALRARIFAHDGRFDGLSVKDGISGRSIAMKEAFVVVLKDKTELRSTEMQVMPIADPSNVVDPHLALRRMRDKIATTESCWKFSSAGQSASFAWCLTARSGTEYIRELLRISAGSADLPIAEVRLLQFADADAQVEGSVKGSPVADTTMFFGLEHPLSVSAVDGGIVKASLFRDLPLRAGQSITYSAVMGTSQPGQMRRAFLAYLENERPRAYEPFLHYNSWFDLGYENRFDEAGAIDRINAFGQHLVVERHVKLDSFLFDDGWDDPNTLWDFNPGFPNGFTKTGEAAAKYNAGIGVWLSPWGGYAEEKKERIAYGRAHGFEIMNNGYALSGPKYFDRFEQTCLEMVDRYHVNQFKFDGTGNANRVFPGSAFDSDFDAAIHLIERLRKEEPELFVNLTTGTTASPFWVFYADSIWRGGDDHDFSGVGSSRQRWITYRDAQTYKNIVLKGPLFPLNSVMLHGLIYAKQAKDLASDPENDFADEVHSYFGSGTQLQEMYITPALLTKANWDTLAEGARWSRAHAETLKDTHWIGGDPDKLEVYGWAAWSPKLGVVTLRNPSTKSQHYSLNLAKMFELRSNDRTTYKVHSGWSEAKDWKPSTSLMLASDKPFDIELAPFEVLTLEADPLR</sequence>
<evidence type="ECO:0008006" key="4">
    <source>
        <dbReference type="Google" id="ProtNLM"/>
    </source>
</evidence>
<reference evidence="2 3" key="1">
    <citation type="submission" date="2020-07" db="EMBL/GenBank/DDBJ databases">
        <title>Genomic Encyclopedia of Type Strains, Phase IV (KMG-V): Genome sequencing to study the core and pangenomes of soil and plant-associated prokaryotes.</title>
        <authorList>
            <person name="Whitman W."/>
        </authorList>
    </citation>
    <scope>NUCLEOTIDE SEQUENCE [LARGE SCALE GENOMIC DNA]</scope>
    <source>
        <strain evidence="2 3">X4EP2</strain>
    </source>
</reference>
<dbReference type="AlphaFoldDB" id="A0A7Y9PJ27"/>
<accession>A0A7Y9PJ27</accession>
<dbReference type="SUPFAM" id="SSF51445">
    <property type="entry name" value="(Trans)glycosidases"/>
    <property type="match status" value="1"/>
</dbReference>
<evidence type="ECO:0000313" key="3">
    <source>
        <dbReference type="Proteomes" id="UP000589520"/>
    </source>
</evidence>